<dbReference type="OrthoDB" id="3269353at2759"/>
<feature type="region of interest" description="Disordered" evidence="2">
    <location>
        <begin position="350"/>
        <end position="372"/>
    </location>
</feature>
<feature type="region of interest" description="Disordered" evidence="2">
    <location>
        <begin position="1207"/>
        <end position="1226"/>
    </location>
</feature>
<feature type="compositionally biased region" description="Pro residues" evidence="2">
    <location>
        <begin position="1384"/>
        <end position="1394"/>
    </location>
</feature>
<protein>
    <submittedName>
        <fullName evidence="3">Uncharacterized protein</fullName>
    </submittedName>
</protein>
<accession>A0A8E2J3U9</accession>
<feature type="compositionally biased region" description="Pro residues" evidence="2">
    <location>
        <begin position="1301"/>
        <end position="1310"/>
    </location>
</feature>
<sequence>MPQSVLHRAQKSISQEPPHALHPLTPPDTDDEYSRAHPRPTHQVNTSDQDTSVHLSANAAETLNPFHRKVSSMNYINSGPKEARERVIQRSLHWLVVVFPPHSFVREHGPFGHTLSSGAPHRISNGILMPLFPTMSGQLGAIAREFNLPSIVGLCLYLRTSMEGTWLSPRISEDSWHILWSHVFDARSPTTPQQSLPIGGQIEFDIDLAKARWYDVWLASTRRDAMDVPQSVPQSVAPSRAQSVSHWRGDSRTSILDETADANLDILSIQHTRPSSTPLRNVPKRLNLLDRFDGASVRSGSKLVPRNLSPPSPSDEAQLLRAISPVAQEESPRTARQHFDSRIQSWRSGAELSRTHTPLAAHGQPSLDPANLPNTIRDTDLPADAEVEVEEINLADYAWSVSSAGPPEYGWEWDDGASVASWDRVESVHLDRRLEGSVCLTPSVCTSFGPPDDDEWPSSVPSVSPLPSPDIARRMIDNAPLTASTATSWGPPSEYPATPLSAVSYAQSVDVGRRAMLSVPVTPATATSWGPPSYPPTPAELQFAERVPSPDLGARGFASGAPSPALVQAAPRTWVHVWPYTVWLEEQETATGPSQLVWPYNASPGVQAEPATPSSWVWPYVASTGVSREATTPSQWVFPYIGASSSNAQQYQQIEEVLYAEDVANDVPQAQPWPQVWPYAASKQSAHSAHSVLLDAYPTFNLYPALYPHFDVYPSSVVISDEYSRARTVPAKGYPHFNIYPVVYPHFDLYPAIISVQETNSSGSVANTTFSGYPWFNLYPAAYPHFDLYPAVISVRETNSIETVTSNAFGGYPGFNLYPAAYPYFDLYPADIYITTVATPRDSSVNIRLSSSYPTMELYRHVYPWNLDEIYPSVASNSAKLSSTRPMQQAEAPAMVVSNPYPLIRPYPPMYPYNLGNIYDPIVRAEHSETTQGVVVVHLPSHYPCLDIYSAVYPYNLFTIYPSITPNRVSSAQQPRIWSRGQEKARTQGSALIIPIKLPKGYPTLHLYSPVYPHSLEEIYPATSQGDLMLISPAESKSNDICSFVQYPIFDIYPAGYPWSLSSIYPSVEHIETSMSKQYPSEQPTALPAHYPAFKLYPSVYPSNLEEIYPASGPSTSHVSKSSASIQTSSRPFVSSSATVTLTGIYPIVYPYPPVYPFLTVYPEVAVLRAPVPNGCSASIGICYPQFEIYPSVYPFLDIYPAVWSGTERDGQRRPRRKTHDELHQQVSAEQVALPISTSSLAQRRAGRKTHEEVYLEVLAEDTTRVSLRDVAQRPATPAAPTAPGPLPRSRGRSGTVSSRPPAPPMPPLPMSVARPRPSPAVPEKRLSLSSGFGLPSSPAATRGFPQRPVSMAGRLPPALARLPASFAPMATLTEPESPVEPVARPPTSRPLPTVPQSLPTRTIVRQAPPPPPKPLGAGVSRSNTLSLPRTRPVLPPKRSSLSVDGGRPGSIPTTSEPLQITMSSLEAFPAPPPRPAAAPVSRARSGTVSRR</sequence>
<name>A0A8E2J3U9_9APHY</name>
<keyword evidence="4" id="KW-1185">Reference proteome</keyword>
<organism evidence="3 4">
    <name type="scientific">Obba rivulosa</name>
    <dbReference type="NCBI Taxonomy" id="1052685"/>
    <lineage>
        <taxon>Eukaryota</taxon>
        <taxon>Fungi</taxon>
        <taxon>Dikarya</taxon>
        <taxon>Basidiomycota</taxon>
        <taxon>Agaricomycotina</taxon>
        <taxon>Agaricomycetes</taxon>
        <taxon>Polyporales</taxon>
        <taxon>Gelatoporiaceae</taxon>
        <taxon>Obba</taxon>
    </lineage>
</organism>
<dbReference type="PANTHER" id="PTHR13037:SF24">
    <property type="entry name" value="POLYCOMB PROTEIN PCL-RELATED"/>
    <property type="match status" value="1"/>
</dbReference>
<evidence type="ECO:0000313" key="3">
    <source>
        <dbReference type="EMBL" id="OCH94100.1"/>
    </source>
</evidence>
<evidence type="ECO:0000256" key="2">
    <source>
        <dbReference type="SAM" id="MobiDB-lite"/>
    </source>
</evidence>
<feature type="compositionally biased region" description="Low complexity" evidence="2">
    <location>
        <begin position="1328"/>
        <end position="1339"/>
    </location>
</feature>
<keyword evidence="1" id="KW-0945">Host-virus interaction</keyword>
<feature type="compositionally biased region" description="Polar residues" evidence="2">
    <location>
        <begin position="42"/>
        <end position="51"/>
    </location>
</feature>
<feature type="compositionally biased region" description="Polar residues" evidence="2">
    <location>
        <begin position="1452"/>
        <end position="1465"/>
    </location>
</feature>
<feature type="region of interest" description="Disordered" evidence="2">
    <location>
        <begin position="228"/>
        <end position="252"/>
    </location>
</feature>
<feature type="region of interest" description="Disordered" evidence="2">
    <location>
        <begin position="1374"/>
        <end position="1492"/>
    </location>
</feature>
<dbReference type="PANTHER" id="PTHR13037">
    <property type="entry name" value="FORMIN"/>
    <property type="match status" value="1"/>
</dbReference>
<reference evidence="3 4" key="1">
    <citation type="submission" date="2016-07" db="EMBL/GenBank/DDBJ databases">
        <title>Draft genome of the white-rot fungus Obba rivulosa 3A-2.</title>
        <authorList>
            <consortium name="DOE Joint Genome Institute"/>
            <person name="Miettinen O."/>
            <person name="Riley R."/>
            <person name="Acob R."/>
            <person name="Barry K."/>
            <person name="Cullen D."/>
            <person name="De Vries R."/>
            <person name="Hainaut M."/>
            <person name="Hatakka A."/>
            <person name="Henrissat B."/>
            <person name="Hilden K."/>
            <person name="Kuo R."/>
            <person name="Labutti K."/>
            <person name="Lipzen A."/>
            <person name="Makela M.R."/>
            <person name="Sandor L."/>
            <person name="Spatafora J.W."/>
            <person name="Grigoriev I.V."/>
            <person name="Hibbett D.S."/>
        </authorList>
    </citation>
    <scope>NUCLEOTIDE SEQUENCE [LARGE SCALE GENOMIC DNA]</scope>
    <source>
        <strain evidence="3 4">3A-2</strain>
    </source>
</reference>
<feature type="region of interest" description="Disordered" evidence="2">
    <location>
        <begin position="1267"/>
        <end position="1349"/>
    </location>
</feature>
<gene>
    <name evidence="3" type="ORF">OBBRIDRAFT_789627</name>
</gene>
<dbReference type="Proteomes" id="UP000250043">
    <property type="component" value="Unassembled WGS sequence"/>
</dbReference>
<feature type="region of interest" description="Disordered" evidence="2">
    <location>
        <begin position="1"/>
        <end position="51"/>
    </location>
</feature>
<feature type="compositionally biased region" description="Basic and acidic residues" evidence="2">
    <location>
        <begin position="1207"/>
        <end position="1224"/>
    </location>
</feature>
<dbReference type="EMBL" id="KV722347">
    <property type="protein sequence ID" value="OCH94100.1"/>
    <property type="molecule type" value="Genomic_DNA"/>
</dbReference>
<evidence type="ECO:0000256" key="1">
    <source>
        <dbReference type="ARBA" id="ARBA00022581"/>
    </source>
</evidence>
<evidence type="ECO:0000313" key="4">
    <source>
        <dbReference type="Proteomes" id="UP000250043"/>
    </source>
</evidence>
<proteinExistence type="predicted"/>
<feature type="compositionally biased region" description="Polar residues" evidence="2">
    <location>
        <begin position="231"/>
        <end position="245"/>
    </location>
</feature>